<proteinExistence type="predicted"/>
<name>K1QXY8_MAGGI</name>
<dbReference type="EMBL" id="JH819013">
    <property type="protein sequence ID" value="EKC36009.1"/>
    <property type="molecule type" value="Genomic_DNA"/>
</dbReference>
<dbReference type="InterPro" id="IPR050392">
    <property type="entry name" value="Collagen/C1q_domain"/>
</dbReference>
<dbReference type="Gene3D" id="2.60.120.40">
    <property type="match status" value="1"/>
</dbReference>
<sequence>MVNAINVTSHGQQSQFEELKHEVEDLSRSLTSALTYIHQKLDGTSLGKQPVAFSACLGSTGPPKTLAPHQPVDFNSVIFNEGGAYNFHQGIFRAPVSGVYHFAVNFMCTPPGDCWLEIVKEGSRLVYTYASGSEHNVGSTEVNIRLEAGQGVWCRSPMTRGHTTLHPEGKFSCFSECTNDNHCSCPTQTIPHCRDDLFERKCECKPLPGAACKSDLDCSTHVCTGNLSHSFCHENKFLVYDFSSCDCRECSKDSDCHCQSGLIPSCQASTFGNTCHCNQSNEQFVGLIFDGPYNFYTFFTLNTNKNNKCCKNIFTDNNDNHHY</sequence>
<dbReference type="Pfam" id="PF00386">
    <property type="entry name" value="C1q"/>
    <property type="match status" value="1"/>
</dbReference>
<dbReference type="AlphaFoldDB" id="K1QXY8"/>
<gene>
    <name evidence="3" type="ORF">CGI_10015763</name>
</gene>
<dbReference type="HOGENOM" id="CLU_861226_0_0_1"/>
<evidence type="ECO:0000313" key="3">
    <source>
        <dbReference type="EMBL" id="EKC36009.1"/>
    </source>
</evidence>
<organism evidence="3">
    <name type="scientific">Magallana gigas</name>
    <name type="common">Pacific oyster</name>
    <name type="synonym">Crassostrea gigas</name>
    <dbReference type="NCBI Taxonomy" id="29159"/>
    <lineage>
        <taxon>Eukaryota</taxon>
        <taxon>Metazoa</taxon>
        <taxon>Spiralia</taxon>
        <taxon>Lophotrochozoa</taxon>
        <taxon>Mollusca</taxon>
        <taxon>Bivalvia</taxon>
        <taxon>Autobranchia</taxon>
        <taxon>Pteriomorphia</taxon>
        <taxon>Ostreida</taxon>
        <taxon>Ostreoidea</taxon>
        <taxon>Ostreidae</taxon>
        <taxon>Magallana</taxon>
    </lineage>
</organism>
<dbReference type="PANTHER" id="PTHR15427:SF2">
    <property type="entry name" value="EMILIN-3"/>
    <property type="match status" value="1"/>
</dbReference>
<evidence type="ECO:0000256" key="1">
    <source>
        <dbReference type="ARBA" id="ARBA00004613"/>
    </source>
</evidence>
<evidence type="ECO:0000256" key="2">
    <source>
        <dbReference type="ARBA" id="ARBA00022525"/>
    </source>
</evidence>
<dbReference type="PRINTS" id="PR00007">
    <property type="entry name" value="COMPLEMNTC1Q"/>
</dbReference>
<dbReference type="GO" id="GO:0031012">
    <property type="term" value="C:extracellular matrix"/>
    <property type="evidence" value="ECO:0007669"/>
    <property type="project" value="TreeGrafter"/>
</dbReference>
<dbReference type="PROSITE" id="PS50871">
    <property type="entry name" value="C1Q"/>
    <property type="match status" value="1"/>
</dbReference>
<dbReference type="PANTHER" id="PTHR15427">
    <property type="entry name" value="EMILIN ELASTIN MICROFIBRIL INTERFACE-LOCATED PROTEIN ELASTIN MICROFIBRIL INTERFACER"/>
    <property type="match status" value="1"/>
</dbReference>
<dbReference type="SMART" id="SM00110">
    <property type="entry name" value="C1Q"/>
    <property type="match status" value="1"/>
</dbReference>
<accession>K1QXY8</accession>
<reference evidence="3" key="1">
    <citation type="journal article" date="2012" name="Nature">
        <title>The oyster genome reveals stress adaptation and complexity of shell formation.</title>
        <authorList>
            <person name="Zhang G."/>
            <person name="Fang X."/>
            <person name="Guo X."/>
            <person name="Li L."/>
            <person name="Luo R."/>
            <person name="Xu F."/>
            <person name="Yang P."/>
            <person name="Zhang L."/>
            <person name="Wang X."/>
            <person name="Qi H."/>
            <person name="Xiong Z."/>
            <person name="Que H."/>
            <person name="Xie Y."/>
            <person name="Holland P.W."/>
            <person name="Paps J."/>
            <person name="Zhu Y."/>
            <person name="Wu F."/>
            <person name="Chen Y."/>
            <person name="Wang J."/>
            <person name="Peng C."/>
            <person name="Meng J."/>
            <person name="Yang L."/>
            <person name="Liu J."/>
            <person name="Wen B."/>
            <person name="Zhang N."/>
            <person name="Huang Z."/>
            <person name="Zhu Q."/>
            <person name="Feng Y."/>
            <person name="Mount A."/>
            <person name="Hedgecock D."/>
            <person name="Xu Z."/>
            <person name="Liu Y."/>
            <person name="Domazet-Loso T."/>
            <person name="Du Y."/>
            <person name="Sun X."/>
            <person name="Zhang S."/>
            <person name="Liu B."/>
            <person name="Cheng P."/>
            <person name="Jiang X."/>
            <person name="Li J."/>
            <person name="Fan D."/>
            <person name="Wang W."/>
            <person name="Fu W."/>
            <person name="Wang T."/>
            <person name="Wang B."/>
            <person name="Zhang J."/>
            <person name="Peng Z."/>
            <person name="Li Y."/>
            <person name="Li N."/>
            <person name="Wang J."/>
            <person name="Chen M."/>
            <person name="He Y."/>
            <person name="Tan F."/>
            <person name="Song X."/>
            <person name="Zheng Q."/>
            <person name="Huang R."/>
            <person name="Yang H."/>
            <person name="Du X."/>
            <person name="Chen L."/>
            <person name="Yang M."/>
            <person name="Gaffney P.M."/>
            <person name="Wang S."/>
            <person name="Luo L."/>
            <person name="She Z."/>
            <person name="Ming Y."/>
            <person name="Huang W."/>
            <person name="Zhang S."/>
            <person name="Huang B."/>
            <person name="Zhang Y."/>
            <person name="Qu T."/>
            <person name="Ni P."/>
            <person name="Miao G."/>
            <person name="Wang J."/>
            <person name="Wang Q."/>
            <person name="Steinberg C.E."/>
            <person name="Wang H."/>
            <person name="Li N."/>
            <person name="Qian L."/>
            <person name="Zhang G."/>
            <person name="Li Y."/>
            <person name="Yang H."/>
            <person name="Liu X."/>
            <person name="Wang J."/>
            <person name="Yin Y."/>
            <person name="Wang J."/>
        </authorList>
    </citation>
    <scope>NUCLEOTIDE SEQUENCE [LARGE SCALE GENOMIC DNA]</scope>
    <source>
        <strain evidence="3">05x7-T-G4-1.051#20</strain>
    </source>
</reference>
<comment type="subcellular location">
    <subcellularLocation>
        <location evidence="1">Secreted</location>
    </subcellularLocation>
</comment>
<dbReference type="GO" id="GO:0005576">
    <property type="term" value="C:extracellular region"/>
    <property type="evidence" value="ECO:0007669"/>
    <property type="project" value="UniProtKB-SubCell"/>
</dbReference>
<dbReference type="SUPFAM" id="SSF49842">
    <property type="entry name" value="TNF-like"/>
    <property type="match status" value="1"/>
</dbReference>
<dbReference type="InterPro" id="IPR008983">
    <property type="entry name" value="Tumour_necrosis_fac-like_dom"/>
</dbReference>
<dbReference type="InParanoid" id="K1QXY8"/>
<protein>
    <submittedName>
        <fullName evidence="3">Uncharacterized protein</fullName>
    </submittedName>
</protein>
<dbReference type="InterPro" id="IPR001073">
    <property type="entry name" value="C1q_dom"/>
</dbReference>
<keyword evidence="2" id="KW-0964">Secreted</keyword>